<keyword evidence="3" id="KW-1185">Reference proteome</keyword>
<dbReference type="Pfam" id="PF10011">
    <property type="entry name" value="DUF2254"/>
    <property type="match status" value="1"/>
</dbReference>
<evidence type="ECO:0000313" key="3">
    <source>
        <dbReference type="Proteomes" id="UP001595796"/>
    </source>
</evidence>
<keyword evidence="1" id="KW-0812">Transmembrane</keyword>
<feature type="transmembrane region" description="Helical" evidence="1">
    <location>
        <begin position="20"/>
        <end position="41"/>
    </location>
</feature>
<proteinExistence type="predicted"/>
<evidence type="ECO:0000256" key="1">
    <source>
        <dbReference type="SAM" id="Phobius"/>
    </source>
</evidence>
<reference evidence="3" key="1">
    <citation type="journal article" date="2019" name="Int. J. Syst. Evol. Microbiol.">
        <title>The Global Catalogue of Microorganisms (GCM) 10K type strain sequencing project: providing services to taxonomists for standard genome sequencing and annotation.</title>
        <authorList>
            <consortium name="The Broad Institute Genomics Platform"/>
            <consortium name="The Broad Institute Genome Sequencing Center for Infectious Disease"/>
            <person name="Wu L."/>
            <person name="Ma J."/>
        </authorList>
    </citation>
    <scope>NUCLEOTIDE SEQUENCE [LARGE SCALE GENOMIC DNA]</scope>
    <source>
        <strain evidence="3">CGMCC 1.16444</strain>
    </source>
</reference>
<dbReference type="EMBL" id="JBHSJF010000008">
    <property type="protein sequence ID" value="MFC5069484.1"/>
    <property type="molecule type" value="Genomic_DNA"/>
</dbReference>
<dbReference type="RefSeq" id="WP_114958308.1">
    <property type="nucleotide sequence ID" value="NZ_JBHSJF010000008.1"/>
</dbReference>
<name>A0ABV9Z4H6_9HYPH</name>
<gene>
    <name evidence="2" type="ORF">ACFPFW_15815</name>
</gene>
<dbReference type="InterPro" id="IPR018723">
    <property type="entry name" value="DUF2254_membrane"/>
</dbReference>
<evidence type="ECO:0000313" key="2">
    <source>
        <dbReference type="EMBL" id="MFC5069484.1"/>
    </source>
</evidence>
<sequence length="433" mass="46689">MMPRWQWLFVLLSRKLWLRVSILALIGVGTAAAGIVLAPYVPDNWTIKIGAQAIDGILNVLASSMLAVTVFSVSTMVAAYGAATNNVTPRATKLLMEDDTSQNVLGTFIGSFLFSLVGIIALSTGLYGSQGRAVLLVATVGLIALIAVTILRWIDYLSRFGRLGETIQRVEDATWKAMEAHLAHRYLGGRPMEGRGAPDAARPVFAGTIGYVQHVDMGALEACANATDRDVFVMALPGAFADPARPVAMVRGGEDEQVSRLVAKAFTVGAERTFDQDPRFGFCVLAEIASRALSPAINDPGTAIDVVGRAVRLLAGWERLDQSQPDAVIDYPHVWVPAIEVGDIFDDVFAPIARDGAAMVEVQIRLQKAFIALSRTDDDEFFNAARKHSLISLKRAENGLNLDEDIRRVGEAAAKFSPRGSAFRRSPAADLPI</sequence>
<organism evidence="2 3">
    <name type="scientific">Flaviflagellibacter deserti</name>
    <dbReference type="NCBI Taxonomy" id="2267266"/>
    <lineage>
        <taxon>Bacteria</taxon>
        <taxon>Pseudomonadati</taxon>
        <taxon>Pseudomonadota</taxon>
        <taxon>Alphaproteobacteria</taxon>
        <taxon>Hyphomicrobiales</taxon>
        <taxon>Flaviflagellibacter</taxon>
    </lineage>
</organism>
<feature type="transmembrane region" description="Helical" evidence="1">
    <location>
        <begin position="61"/>
        <end position="83"/>
    </location>
</feature>
<keyword evidence="1" id="KW-1133">Transmembrane helix</keyword>
<keyword evidence="1" id="KW-0472">Membrane</keyword>
<protein>
    <submittedName>
        <fullName evidence="2">DUF2254 domain-containing protein</fullName>
    </submittedName>
</protein>
<accession>A0ABV9Z4H6</accession>
<feature type="transmembrane region" description="Helical" evidence="1">
    <location>
        <begin position="133"/>
        <end position="154"/>
    </location>
</feature>
<dbReference type="Proteomes" id="UP001595796">
    <property type="component" value="Unassembled WGS sequence"/>
</dbReference>
<feature type="transmembrane region" description="Helical" evidence="1">
    <location>
        <begin position="104"/>
        <end position="127"/>
    </location>
</feature>
<comment type="caution">
    <text evidence="2">The sequence shown here is derived from an EMBL/GenBank/DDBJ whole genome shotgun (WGS) entry which is preliminary data.</text>
</comment>